<dbReference type="Gene3D" id="2.60.120.10">
    <property type="entry name" value="Jelly Rolls"/>
    <property type="match status" value="1"/>
</dbReference>
<name>A0A0U3QR27_9MICC</name>
<evidence type="ECO:0000259" key="1">
    <source>
        <dbReference type="Pfam" id="PF12973"/>
    </source>
</evidence>
<dbReference type="InterPro" id="IPR025979">
    <property type="entry name" value="ChrR-like_cupin_dom"/>
</dbReference>
<dbReference type="EMBL" id="CP013747">
    <property type="protein sequence ID" value="ALV42053.1"/>
    <property type="molecule type" value="Genomic_DNA"/>
</dbReference>
<dbReference type="Pfam" id="PF12973">
    <property type="entry name" value="Cupin_7"/>
    <property type="match status" value="1"/>
</dbReference>
<dbReference type="STRING" id="121292.AU252_13540"/>
<protein>
    <recommendedName>
        <fullName evidence="1">ChrR-like cupin domain-containing protein</fullName>
    </recommendedName>
</protein>
<proteinExistence type="predicted"/>
<sequence>MRKPELEFHEPIVGWQKTNGDAEHGIWEQILAADPLSGDSTLLQRYEPGADTIASGVIVHDYWEEVMILSGELTDVTLGKTFTAGMYACRPPGMRHGPYLSGAGCSMLVVVRPSPEPGANGHLRP</sequence>
<dbReference type="RefSeq" id="WP_058931177.1">
    <property type="nucleotide sequence ID" value="NZ_CP013747.1"/>
</dbReference>
<evidence type="ECO:0000313" key="3">
    <source>
        <dbReference type="Proteomes" id="UP000065151"/>
    </source>
</evidence>
<dbReference type="SUPFAM" id="SSF51182">
    <property type="entry name" value="RmlC-like cupins"/>
    <property type="match status" value="1"/>
</dbReference>
<dbReference type="InterPro" id="IPR011051">
    <property type="entry name" value="RmlC_Cupin_sf"/>
</dbReference>
<organism evidence="2">
    <name type="scientific">Pseudarthrobacter sulfonivorans</name>
    <dbReference type="NCBI Taxonomy" id="121292"/>
    <lineage>
        <taxon>Bacteria</taxon>
        <taxon>Bacillati</taxon>
        <taxon>Actinomycetota</taxon>
        <taxon>Actinomycetes</taxon>
        <taxon>Micrococcales</taxon>
        <taxon>Micrococcaceae</taxon>
        <taxon>Pseudarthrobacter</taxon>
    </lineage>
</organism>
<gene>
    <name evidence="2" type="ORF">AU252_13540</name>
</gene>
<dbReference type="KEGG" id="psul:AU252_13540"/>
<evidence type="ECO:0000313" key="2">
    <source>
        <dbReference type="EMBL" id="ALV42053.1"/>
    </source>
</evidence>
<reference evidence="2 3" key="1">
    <citation type="submission" date="2015-12" db="EMBL/GenBank/DDBJ databases">
        <authorList>
            <person name="Shamseldin A."/>
            <person name="Moawad H."/>
            <person name="Abd El-Rahim W.M."/>
            <person name="Sadowsky M.J."/>
        </authorList>
    </citation>
    <scope>NUCLEOTIDE SEQUENCE [LARGE SCALE GENOMIC DNA]</scope>
    <source>
        <strain evidence="2 3">Ar51</strain>
    </source>
</reference>
<dbReference type="AlphaFoldDB" id="A0A0U3QR27"/>
<feature type="domain" description="ChrR-like cupin" evidence="1">
    <location>
        <begin position="15"/>
        <end position="113"/>
    </location>
</feature>
<dbReference type="Proteomes" id="UP000065151">
    <property type="component" value="Chromosome"/>
</dbReference>
<accession>A0A0U3QR27</accession>
<dbReference type="InterPro" id="IPR014710">
    <property type="entry name" value="RmlC-like_jellyroll"/>
</dbReference>